<protein>
    <recommendedName>
        <fullName evidence="8">Mitotic-spindle organizing protein 1</fullName>
    </recommendedName>
</protein>
<feature type="region of interest" description="Disordered" evidence="5">
    <location>
        <begin position="40"/>
        <end position="70"/>
    </location>
</feature>
<dbReference type="EMBL" id="JABSTV010001255">
    <property type="protein sequence ID" value="KAH7936025.1"/>
    <property type="molecule type" value="Genomic_DNA"/>
</dbReference>
<dbReference type="GO" id="GO:0051415">
    <property type="term" value="P:microtubule nucleation by interphase microtubule organizing center"/>
    <property type="evidence" value="ECO:0007669"/>
    <property type="project" value="TreeGrafter"/>
</dbReference>
<evidence type="ECO:0000256" key="5">
    <source>
        <dbReference type="SAM" id="MobiDB-lite"/>
    </source>
</evidence>
<keyword evidence="4" id="KW-0206">Cytoskeleton</keyword>
<dbReference type="VEuPathDB" id="VectorBase:RSAN_051668"/>
<evidence type="ECO:0000256" key="1">
    <source>
        <dbReference type="ARBA" id="ARBA00004267"/>
    </source>
</evidence>
<keyword evidence="7" id="KW-1185">Reference proteome</keyword>
<reference evidence="6" key="1">
    <citation type="journal article" date="2020" name="Cell">
        <title>Large-Scale Comparative Analyses of Tick Genomes Elucidate Their Genetic Diversity and Vector Capacities.</title>
        <authorList>
            <consortium name="Tick Genome and Microbiome Consortium (TIGMIC)"/>
            <person name="Jia N."/>
            <person name="Wang J."/>
            <person name="Shi W."/>
            <person name="Du L."/>
            <person name="Sun Y."/>
            <person name="Zhan W."/>
            <person name="Jiang J.F."/>
            <person name="Wang Q."/>
            <person name="Zhang B."/>
            <person name="Ji P."/>
            <person name="Bell-Sakyi L."/>
            <person name="Cui X.M."/>
            <person name="Yuan T.T."/>
            <person name="Jiang B.G."/>
            <person name="Yang W.F."/>
            <person name="Lam T.T."/>
            <person name="Chang Q.C."/>
            <person name="Ding S.J."/>
            <person name="Wang X.J."/>
            <person name="Zhu J.G."/>
            <person name="Ruan X.D."/>
            <person name="Zhao L."/>
            <person name="Wei J.T."/>
            <person name="Ye R.Z."/>
            <person name="Que T.C."/>
            <person name="Du C.H."/>
            <person name="Zhou Y.H."/>
            <person name="Cheng J.X."/>
            <person name="Dai P.F."/>
            <person name="Guo W.B."/>
            <person name="Han X.H."/>
            <person name="Huang E.J."/>
            <person name="Li L.F."/>
            <person name="Wei W."/>
            <person name="Gao Y.C."/>
            <person name="Liu J.Z."/>
            <person name="Shao H.Z."/>
            <person name="Wang X."/>
            <person name="Wang C.C."/>
            <person name="Yang T.C."/>
            <person name="Huo Q.B."/>
            <person name="Li W."/>
            <person name="Chen H.Y."/>
            <person name="Chen S.E."/>
            <person name="Zhou L.G."/>
            <person name="Ni X.B."/>
            <person name="Tian J.H."/>
            <person name="Sheng Y."/>
            <person name="Liu T."/>
            <person name="Pan Y.S."/>
            <person name="Xia L.Y."/>
            <person name="Li J."/>
            <person name="Zhao F."/>
            <person name="Cao W.C."/>
        </authorList>
    </citation>
    <scope>NUCLEOTIDE SEQUENCE</scope>
    <source>
        <strain evidence="6">Rsan-2018</strain>
    </source>
</reference>
<comment type="similarity">
    <text evidence="2">Belongs to the MOZART1 family.</text>
</comment>
<sequence length="86" mass="9491">MSQLLNTGLDPQSLALCVQLCESGVNPEALACLIKEIRSRTSSNVNSSGRPSDTGNPRKLEKYREPKGPHAGRNLRNCCRHNICER</sequence>
<comment type="caution">
    <text evidence="6">The sequence shown here is derived from an EMBL/GenBank/DDBJ whole genome shotgun (WGS) entry which is preliminary data.</text>
</comment>
<evidence type="ECO:0000256" key="4">
    <source>
        <dbReference type="ARBA" id="ARBA00023212"/>
    </source>
</evidence>
<gene>
    <name evidence="6" type="ORF">HPB52_016695</name>
</gene>
<keyword evidence="3" id="KW-0963">Cytoplasm</keyword>
<dbReference type="GO" id="GO:0005813">
    <property type="term" value="C:centrosome"/>
    <property type="evidence" value="ECO:0007669"/>
    <property type="project" value="TreeGrafter"/>
</dbReference>
<evidence type="ECO:0008006" key="8">
    <source>
        <dbReference type="Google" id="ProtNLM"/>
    </source>
</evidence>
<dbReference type="GO" id="GO:0090307">
    <property type="term" value="P:mitotic spindle assembly"/>
    <property type="evidence" value="ECO:0007669"/>
    <property type="project" value="TreeGrafter"/>
</dbReference>
<dbReference type="Pfam" id="PF12554">
    <property type="entry name" value="MOZART1"/>
    <property type="match status" value="1"/>
</dbReference>
<evidence type="ECO:0000313" key="7">
    <source>
        <dbReference type="Proteomes" id="UP000821837"/>
    </source>
</evidence>
<dbReference type="PANTHER" id="PTHR28520">
    <property type="entry name" value="MITOTIC-SPINDLE ORGANIZING PROTEIN 1"/>
    <property type="match status" value="1"/>
</dbReference>
<accession>A0A9D4PE99</accession>
<reference evidence="6" key="2">
    <citation type="submission" date="2021-09" db="EMBL/GenBank/DDBJ databases">
        <authorList>
            <person name="Jia N."/>
            <person name="Wang J."/>
            <person name="Shi W."/>
            <person name="Du L."/>
            <person name="Sun Y."/>
            <person name="Zhan W."/>
            <person name="Jiang J."/>
            <person name="Wang Q."/>
            <person name="Zhang B."/>
            <person name="Ji P."/>
            <person name="Sakyi L.B."/>
            <person name="Cui X."/>
            <person name="Yuan T."/>
            <person name="Jiang B."/>
            <person name="Yang W."/>
            <person name="Lam T.T.-Y."/>
            <person name="Chang Q."/>
            <person name="Ding S."/>
            <person name="Wang X."/>
            <person name="Zhu J."/>
            <person name="Ruan X."/>
            <person name="Zhao L."/>
            <person name="Wei J."/>
            <person name="Que T."/>
            <person name="Du C."/>
            <person name="Cheng J."/>
            <person name="Dai P."/>
            <person name="Han X."/>
            <person name="Huang E."/>
            <person name="Gao Y."/>
            <person name="Liu J."/>
            <person name="Shao H."/>
            <person name="Ye R."/>
            <person name="Li L."/>
            <person name="Wei W."/>
            <person name="Wang X."/>
            <person name="Wang C."/>
            <person name="Huo Q."/>
            <person name="Li W."/>
            <person name="Guo W."/>
            <person name="Chen H."/>
            <person name="Chen S."/>
            <person name="Zhou L."/>
            <person name="Zhou L."/>
            <person name="Ni X."/>
            <person name="Tian J."/>
            <person name="Zhou Y."/>
            <person name="Sheng Y."/>
            <person name="Liu T."/>
            <person name="Pan Y."/>
            <person name="Xia L."/>
            <person name="Li J."/>
            <person name="Zhao F."/>
            <person name="Cao W."/>
        </authorList>
    </citation>
    <scope>NUCLEOTIDE SEQUENCE</scope>
    <source>
        <strain evidence="6">Rsan-2018</strain>
        <tissue evidence="6">Larvae</tissue>
    </source>
</reference>
<dbReference type="InterPro" id="IPR022214">
    <property type="entry name" value="MZT1"/>
</dbReference>
<dbReference type="GO" id="GO:0033566">
    <property type="term" value="P:gamma-tubulin complex localization"/>
    <property type="evidence" value="ECO:0007669"/>
    <property type="project" value="InterPro"/>
</dbReference>
<proteinExistence type="inferred from homology"/>
<evidence type="ECO:0000313" key="6">
    <source>
        <dbReference type="EMBL" id="KAH7936025.1"/>
    </source>
</evidence>
<dbReference type="GO" id="GO:0005819">
    <property type="term" value="C:spindle"/>
    <property type="evidence" value="ECO:0007669"/>
    <property type="project" value="TreeGrafter"/>
</dbReference>
<dbReference type="PANTHER" id="PTHR28520:SF2">
    <property type="entry name" value="MITOTIC-SPINDLE ORGANIZING PROTEIN 1"/>
    <property type="match status" value="1"/>
</dbReference>
<comment type="subcellular location">
    <subcellularLocation>
        <location evidence="1">Cytoplasm</location>
        <location evidence="1">Cytoskeleton</location>
        <location evidence="1">Microtubule organizing center</location>
    </subcellularLocation>
</comment>
<dbReference type="AlphaFoldDB" id="A0A9D4PE99"/>
<feature type="compositionally biased region" description="Basic and acidic residues" evidence="5">
    <location>
        <begin position="56"/>
        <end position="68"/>
    </location>
</feature>
<dbReference type="GO" id="GO:0031021">
    <property type="term" value="C:interphase microtubule organizing center"/>
    <property type="evidence" value="ECO:0007669"/>
    <property type="project" value="TreeGrafter"/>
</dbReference>
<evidence type="ECO:0000256" key="2">
    <source>
        <dbReference type="ARBA" id="ARBA00011015"/>
    </source>
</evidence>
<dbReference type="GO" id="GO:0000931">
    <property type="term" value="C:gamma-tubulin ring complex"/>
    <property type="evidence" value="ECO:0007669"/>
    <property type="project" value="InterPro"/>
</dbReference>
<evidence type="ECO:0000256" key="3">
    <source>
        <dbReference type="ARBA" id="ARBA00022490"/>
    </source>
</evidence>
<organism evidence="6 7">
    <name type="scientific">Rhipicephalus sanguineus</name>
    <name type="common">Brown dog tick</name>
    <name type="synonym">Ixodes sanguineus</name>
    <dbReference type="NCBI Taxonomy" id="34632"/>
    <lineage>
        <taxon>Eukaryota</taxon>
        <taxon>Metazoa</taxon>
        <taxon>Ecdysozoa</taxon>
        <taxon>Arthropoda</taxon>
        <taxon>Chelicerata</taxon>
        <taxon>Arachnida</taxon>
        <taxon>Acari</taxon>
        <taxon>Parasitiformes</taxon>
        <taxon>Ixodida</taxon>
        <taxon>Ixodoidea</taxon>
        <taxon>Ixodidae</taxon>
        <taxon>Rhipicephalinae</taxon>
        <taxon>Rhipicephalus</taxon>
        <taxon>Rhipicephalus</taxon>
    </lineage>
</organism>
<feature type="compositionally biased region" description="Polar residues" evidence="5">
    <location>
        <begin position="40"/>
        <end position="55"/>
    </location>
</feature>
<dbReference type="Proteomes" id="UP000821837">
    <property type="component" value="Unassembled WGS sequence"/>
</dbReference>
<name>A0A9D4PE99_RHISA</name>